<dbReference type="OrthoDB" id="8613928at2"/>
<dbReference type="EMBL" id="CP031699">
    <property type="protein sequence ID" value="QEY24785.1"/>
    <property type="molecule type" value="Genomic_DNA"/>
</dbReference>
<organism evidence="2 3">
    <name type="scientific">Neisseria animalis</name>
    <dbReference type="NCBI Taxonomy" id="492"/>
    <lineage>
        <taxon>Bacteria</taxon>
        <taxon>Pseudomonadati</taxon>
        <taxon>Pseudomonadota</taxon>
        <taxon>Betaproteobacteria</taxon>
        <taxon>Neisseriales</taxon>
        <taxon>Neisseriaceae</taxon>
        <taxon>Neisseria</taxon>
    </lineage>
</organism>
<proteinExistence type="predicted"/>
<dbReference type="RefSeq" id="WP_123796326.1">
    <property type="nucleotide sequence ID" value="NZ_CP031699.1"/>
</dbReference>
<protein>
    <recommendedName>
        <fullName evidence="1">Phage tail lysozyme domain-containing protein</fullName>
    </recommendedName>
</protein>
<dbReference type="AlphaFoldDB" id="A0A5P3MUP0"/>
<reference evidence="2 3" key="1">
    <citation type="submission" date="2018-08" db="EMBL/GenBank/DDBJ databases">
        <title>Neisseria animalis ATCC 49930 complete genome.</title>
        <authorList>
            <person name="Veseli I.A."/>
            <person name="Mascarenhas dos Santos A.C."/>
            <person name="Buttler R."/>
            <person name="Pombert J.-F."/>
        </authorList>
    </citation>
    <scope>NUCLEOTIDE SEQUENCE [LARGE SCALE GENOMIC DNA]</scope>
    <source>
        <strain evidence="2 3">ATCC 49930</strain>
    </source>
</reference>
<dbReference type="InterPro" id="IPR041219">
    <property type="entry name" value="Phage_lysozyme2"/>
</dbReference>
<evidence type="ECO:0000313" key="3">
    <source>
        <dbReference type="Proteomes" id="UP000325536"/>
    </source>
</evidence>
<dbReference type="KEGG" id="naq:D0T90_10165"/>
<accession>A0A5P3MUP0</accession>
<dbReference type="Gene3D" id="1.10.530.10">
    <property type="match status" value="1"/>
</dbReference>
<evidence type="ECO:0000259" key="1">
    <source>
        <dbReference type="Pfam" id="PF18013"/>
    </source>
</evidence>
<gene>
    <name evidence="2" type="ORF">D0T90_10165</name>
</gene>
<sequence>MAKQNPLMAQTYQAFLNAGLSPQQARAFTAEVGRENDFNATYIFGRHTDANKKRGTITNLGFISWNGSRKRQLENRLAGKGLLNADGTIKRGQAALDEMAKFAVHEINTNPSYKRTKTQFLQNPNVDYHTAKEVLGNNFIRWDYAGNTLGKAVGKHHAKRDRYYAQLGGVIPQGGADYSAGKDMAQAANFIPPDMQTAKAAPVSLESPAAPADDVQAAAPHHETVFERTAKREKSHADMLENMRIKPLEFDRRPSLQEEYSTQLAAAFGEYPDMHSKIPDELDMLIQGIYDEV</sequence>
<keyword evidence="3" id="KW-1185">Reference proteome</keyword>
<dbReference type="Pfam" id="PF18013">
    <property type="entry name" value="Phage_lysozyme2"/>
    <property type="match status" value="1"/>
</dbReference>
<name>A0A5P3MUP0_NEIAN</name>
<evidence type="ECO:0000313" key="2">
    <source>
        <dbReference type="EMBL" id="QEY24785.1"/>
    </source>
</evidence>
<dbReference type="Proteomes" id="UP000325536">
    <property type="component" value="Chromosome"/>
</dbReference>
<feature type="domain" description="Phage tail lysozyme" evidence="1">
    <location>
        <begin position="9"/>
        <end position="129"/>
    </location>
</feature>